<feature type="chain" id="PRO_5032765074" evidence="2">
    <location>
        <begin position="28"/>
        <end position="199"/>
    </location>
</feature>
<reference evidence="3 4" key="1">
    <citation type="journal article" date="2020" name="Nat. Food">
        <title>A phased Vanilla planifolia genome enables genetic improvement of flavour and production.</title>
        <authorList>
            <person name="Hasing T."/>
            <person name="Tang H."/>
            <person name="Brym M."/>
            <person name="Khazi F."/>
            <person name="Huang T."/>
            <person name="Chambers A.H."/>
        </authorList>
    </citation>
    <scope>NUCLEOTIDE SEQUENCE [LARGE SCALE GENOMIC DNA]</scope>
    <source>
        <tissue evidence="3">Leaf</tissue>
    </source>
</reference>
<keyword evidence="4" id="KW-1185">Reference proteome</keyword>
<name>A0A835RB63_VANPL</name>
<dbReference type="EMBL" id="JADCNL010000004">
    <property type="protein sequence ID" value="KAG0484740.1"/>
    <property type="molecule type" value="Genomic_DNA"/>
</dbReference>
<dbReference type="OrthoDB" id="1868231at2759"/>
<dbReference type="InterPro" id="IPR040290">
    <property type="entry name" value="Prot_E6-like"/>
</dbReference>
<evidence type="ECO:0000256" key="2">
    <source>
        <dbReference type="SAM" id="SignalP"/>
    </source>
</evidence>
<dbReference type="PANTHER" id="PTHR35274">
    <property type="entry name" value="E6-LIKE PROTEIN"/>
    <property type="match status" value="1"/>
</dbReference>
<organism evidence="3 4">
    <name type="scientific">Vanilla planifolia</name>
    <name type="common">Vanilla</name>
    <dbReference type="NCBI Taxonomy" id="51239"/>
    <lineage>
        <taxon>Eukaryota</taxon>
        <taxon>Viridiplantae</taxon>
        <taxon>Streptophyta</taxon>
        <taxon>Embryophyta</taxon>
        <taxon>Tracheophyta</taxon>
        <taxon>Spermatophyta</taxon>
        <taxon>Magnoliopsida</taxon>
        <taxon>Liliopsida</taxon>
        <taxon>Asparagales</taxon>
        <taxon>Orchidaceae</taxon>
        <taxon>Vanilloideae</taxon>
        <taxon>Vanilleae</taxon>
        <taxon>Vanilla</taxon>
    </lineage>
</organism>
<dbReference type="AlphaFoldDB" id="A0A835RB63"/>
<proteinExistence type="predicted"/>
<accession>A0A835RB63</accession>
<protein>
    <submittedName>
        <fullName evidence="3">Uncharacterized protein</fullName>
    </submittedName>
</protein>
<dbReference type="Proteomes" id="UP000636800">
    <property type="component" value="Unassembled WGS sequence"/>
</dbReference>
<comment type="caution">
    <text evidence="3">The sequence shown here is derived from an EMBL/GenBank/DDBJ whole genome shotgun (WGS) entry which is preliminary data.</text>
</comment>
<feature type="signal peptide" evidence="2">
    <location>
        <begin position="1"/>
        <end position="27"/>
    </location>
</feature>
<dbReference type="PANTHER" id="PTHR35274:SF2">
    <property type="entry name" value="E6-LIKE PROTEIN"/>
    <property type="match status" value="1"/>
</dbReference>
<sequence>MTSLIPSTALFSVTLFLITLSSLKIHARELTSFGKALGSELPDDATNIPQRTWVKTTEGEQPETLPPQSQNGYGLYGRPEEYFPTTTTTTSSSYSGIPRTEFNGKSFDDREANAVYPNDQDESYKNEVGINKLDGEGMSDTRTVENGKYFYDVNGDSHGEAYNFARSGSVGRGVYGYDPKGNGYEYQNQETEQAQYSYP</sequence>
<feature type="compositionally biased region" description="Polar residues" evidence="1">
    <location>
        <begin position="185"/>
        <end position="199"/>
    </location>
</feature>
<gene>
    <name evidence="3" type="ORF">HPP92_008819</name>
</gene>
<evidence type="ECO:0000256" key="1">
    <source>
        <dbReference type="SAM" id="MobiDB-lite"/>
    </source>
</evidence>
<feature type="region of interest" description="Disordered" evidence="1">
    <location>
        <begin position="180"/>
        <end position="199"/>
    </location>
</feature>
<evidence type="ECO:0000313" key="4">
    <source>
        <dbReference type="Proteomes" id="UP000636800"/>
    </source>
</evidence>
<evidence type="ECO:0000313" key="3">
    <source>
        <dbReference type="EMBL" id="KAG0484740.1"/>
    </source>
</evidence>
<keyword evidence="2" id="KW-0732">Signal</keyword>